<dbReference type="PANTHER" id="PTHR23523:SF2">
    <property type="entry name" value="2-NITROIMIDAZOLE TRANSPORTER"/>
    <property type="match status" value="1"/>
</dbReference>
<dbReference type="Pfam" id="PF07690">
    <property type="entry name" value="MFS_1"/>
    <property type="match status" value="1"/>
</dbReference>
<gene>
    <name evidence="6" type="ORF">LQ318_13670</name>
</gene>
<evidence type="ECO:0000256" key="3">
    <source>
        <dbReference type="ARBA" id="ARBA00023136"/>
    </source>
</evidence>
<dbReference type="RefSeq" id="WP_265791007.1">
    <property type="nucleotide sequence ID" value="NZ_BAABRS010000004.1"/>
</dbReference>
<feature type="transmembrane region" description="Helical" evidence="4">
    <location>
        <begin position="107"/>
        <end position="129"/>
    </location>
</feature>
<dbReference type="CDD" id="cd17339">
    <property type="entry name" value="MFS_NIMT_CynX_like"/>
    <property type="match status" value="1"/>
</dbReference>
<evidence type="ECO:0000259" key="5">
    <source>
        <dbReference type="PROSITE" id="PS50850"/>
    </source>
</evidence>
<feature type="transmembrane region" description="Helical" evidence="4">
    <location>
        <begin position="369"/>
        <end position="392"/>
    </location>
</feature>
<feature type="transmembrane region" description="Helical" evidence="4">
    <location>
        <begin position="12"/>
        <end position="33"/>
    </location>
</feature>
<dbReference type="PANTHER" id="PTHR23523">
    <property type="match status" value="1"/>
</dbReference>
<feature type="transmembrane region" description="Helical" evidence="4">
    <location>
        <begin position="83"/>
        <end position="101"/>
    </location>
</feature>
<evidence type="ECO:0000256" key="1">
    <source>
        <dbReference type="ARBA" id="ARBA00022692"/>
    </source>
</evidence>
<dbReference type="Proteomes" id="UP001207337">
    <property type="component" value="Unassembled WGS sequence"/>
</dbReference>
<dbReference type="SUPFAM" id="SSF103473">
    <property type="entry name" value="MFS general substrate transporter"/>
    <property type="match status" value="1"/>
</dbReference>
<feature type="transmembrane region" description="Helical" evidence="4">
    <location>
        <begin position="141"/>
        <end position="164"/>
    </location>
</feature>
<dbReference type="InterPro" id="IPR011701">
    <property type="entry name" value="MFS"/>
</dbReference>
<feature type="transmembrane region" description="Helical" evidence="4">
    <location>
        <begin position="341"/>
        <end position="363"/>
    </location>
</feature>
<feature type="transmembrane region" description="Helical" evidence="4">
    <location>
        <begin position="283"/>
        <end position="300"/>
    </location>
</feature>
<dbReference type="Gene3D" id="1.20.1250.20">
    <property type="entry name" value="MFS general substrate transporter like domains"/>
    <property type="match status" value="2"/>
</dbReference>
<dbReference type="PROSITE" id="PS50850">
    <property type="entry name" value="MFS"/>
    <property type="match status" value="1"/>
</dbReference>
<accession>A0ABT3Q1F3</accession>
<feature type="transmembrane region" description="Helical" evidence="4">
    <location>
        <begin position="306"/>
        <end position="329"/>
    </location>
</feature>
<dbReference type="InterPro" id="IPR020846">
    <property type="entry name" value="MFS_dom"/>
</dbReference>
<feature type="transmembrane region" description="Helical" evidence="4">
    <location>
        <begin position="254"/>
        <end position="274"/>
    </location>
</feature>
<name>A0ABT3Q1F3_9BACT</name>
<evidence type="ECO:0000313" key="6">
    <source>
        <dbReference type="EMBL" id="MCW9713954.1"/>
    </source>
</evidence>
<protein>
    <submittedName>
        <fullName evidence="6">MFS transporter</fullName>
    </submittedName>
</protein>
<organism evidence="6 7">
    <name type="scientific">Fodinibius salicampi</name>
    <dbReference type="NCBI Taxonomy" id="1920655"/>
    <lineage>
        <taxon>Bacteria</taxon>
        <taxon>Pseudomonadati</taxon>
        <taxon>Balneolota</taxon>
        <taxon>Balneolia</taxon>
        <taxon>Balneolales</taxon>
        <taxon>Balneolaceae</taxon>
        <taxon>Fodinibius</taxon>
    </lineage>
</organism>
<evidence type="ECO:0000256" key="2">
    <source>
        <dbReference type="ARBA" id="ARBA00022989"/>
    </source>
</evidence>
<feature type="transmembrane region" description="Helical" evidence="4">
    <location>
        <begin position="53"/>
        <end position="76"/>
    </location>
</feature>
<dbReference type="InterPro" id="IPR036259">
    <property type="entry name" value="MFS_trans_sf"/>
</dbReference>
<keyword evidence="2 4" id="KW-1133">Transmembrane helix</keyword>
<dbReference type="EMBL" id="JAJNDC010000004">
    <property type="protein sequence ID" value="MCW9713954.1"/>
    <property type="molecule type" value="Genomic_DNA"/>
</dbReference>
<evidence type="ECO:0000313" key="7">
    <source>
        <dbReference type="Proteomes" id="UP001207337"/>
    </source>
</evidence>
<dbReference type="InterPro" id="IPR052524">
    <property type="entry name" value="MFS_Cyanate_Porter"/>
</dbReference>
<reference evidence="6 7" key="1">
    <citation type="submission" date="2021-11" db="EMBL/GenBank/DDBJ databases">
        <title>Aliifidinibius sp. nov., a new bacterium isolated from saline soil.</title>
        <authorList>
            <person name="Galisteo C."/>
            <person name="De La Haba R."/>
            <person name="Sanchez-Porro C."/>
            <person name="Ventosa A."/>
        </authorList>
    </citation>
    <scope>NUCLEOTIDE SEQUENCE [LARGE SCALE GENOMIC DNA]</scope>
    <source>
        <strain evidence="6 7">KACC 190600</strain>
    </source>
</reference>
<sequence length="398" mass="42251">MAASSPYEQNSTLQNILLISGIVLIALNLRPALAGVGPLIGTIRNTTGLSNTMLGLLTTLPLLAFGVISTLTPLFTRRLGIEGTMALAMGILTGGLFLRVIPTNFALFGGTLLAGIAIAFGNVLLPSIVKRDFPNHTGIMTSVYSSILGLGAAIAAGISVPLAFDLNWGWHWSLGAWGFVAALAFIFWLPQLKDLTLPRNKKTFLTSLKELGNSLTAWQVALFMGLQSLAFYVILAWLPEILQDRGLTATSAGWMLSLSQGMGVVGTIFIPLWADKTNDQRGLVWILLGMEAISLMGLLFPDPFLVGLWVSLIGFSLGGSFGLSLLFIVLRSHDTEAATALSGMAQSIGYLLAAIGPTLFGALHDITEAWVVPLVFLFIVAIAKLFAGLGAGKPQEIN</sequence>
<keyword evidence="7" id="KW-1185">Reference proteome</keyword>
<evidence type="ECO:0000256" key="4">
    <source>
        <dbReference type="SAM" id="Phobius"/>
    </source>
</evidence>
<comment type="caution">
    <text evidence="6">The sequence shown here is derived from an EMBL/GenBank/DDBJ whole genome shotgun (WGS) entry which is preliminary data.</text>
</comment>
<feature type="transmembrane region" description="Helical" evidence="4">
    <location>
        <begin position="170"/>
        <end position="190"/>
    </location>
</feature>
<proteinExistence type="predicted"/>
<keyword evidence="1 4" id="KW-0812">Transmembrane</keyword>
<feature type="domain" description="Major facilitator superfamily (MFS) profile" evidence="5">
    <location>
        <begin position="16"/>
        <end position="395"/>
    </location>
</feature>
<keyword evidence="3 4" id="KW-0472">Membrane</keyword>
<feature type="transmembrane region" description="Helical" evidence="4">
    <location>
        <begin position="211"/>
        <end position="234"/>
    </location>
</feature>